<gene>
    <name evidence="2" type="ORF">JY651_20500</name>
</gene>
<evidence type="ECO:0000313" key="3">
    <source>
        <dbReference type="Proteomes" id="UP000662747"/>
    </source>
</evidence>
<feature type="region of interest" description="Disordered" evidence="1">
    <location>
        <begin position="465"/>
        <end position="484"/>
    </location>
</feature>
<reference evidence="2 3" key="1">
    <citation type="submission" date="2021-02" db="EMBL/GenBank/DDBJ databases">
        <title>De Novo genome assembly of isolated myxobacteria.</title>
        <authorList>
            <person name="Stevens D.C."/>
        </authorList>
    </citation>
    <scope>NUCLEOTIDE SEQUENCE [LARGE SCALE GENOMIC DNA]</scope>
    <source>
        <strain evidence="3">SCPEA02</strain>
    </source>
</reference>
<feature type="compositionally biased region" description="Basic and acidic residues" evidence="1">
    <location>
        <begin position="51"/>
        <end position="75"/>
    </location>
</feature>
<sequence>MSASSPTPSPRPQDPPSPPPVKPPEKKPTTPPKKAETDPTAPKNAPTGKEAAQRLQDKDRYIGAAGRNERTREFTETIQQHQSDPAYLKQLYAGLGDKDSKELISSASAQIAHDQKGLYKTDAKQTAALKALGKSMGSASPNVVNELAREAARSQIPDAMVSVLKQPETPESVRRTFLDESAKTANKNTLQAQNFADVLNSDPKLIQNYAASLNREKFLSILEKGLQQPPHNNGLSGRAPTRSDGAARILGQVPDLFKGPMYSDFRANIFRVGANTLGDKTDPARATQLDGLKKIFRSDPSGIINELTNNSGGPNSAYDRTGQALPKFLRDSVINGASKDPGFAKFVKEDLPKQLRSGALNPATASGKHPVNNHYARTLGNLTGAMVGAYGLEIKRTENAGQFKEDLAETIAGLALGPLGTAGEAGKVALKNLITDVLSSKDKSWTEQLREVSAAVKDKAKAGLQNFDNGKDANGRDISGGKSWNTETERQFEQGYDDIIDRLSLLGAN</sequence>
<protein>
    <submittedName>
        <fullName evidence="2">Transposase</fullName>
    </submittedName>
</protein>
<keyword evidence="3" id="KW-1185">Reference proteome</keyword>
<organism evidence="2 3">
    <name type="scientific">Pyxidicoccus parkwayensis</name>
    <dbReference type="NCBI Taxonomy" id="2813578"/>
    <lineage>
        <taxon>Bacteria</taxon>
        <taxon>Pseudomonadati</taxon>
        <taxon>Myxococcota</taxon>
        <taxon>Myxococcia</taxon>
        <taxon>Myxococcales</taxon>
        <taxon>Cystobacterineae</taxon>
        <taxon>Myxococcaceae</taxon>
        <taxon>Pyxidicoccus</taxon>
    </lineage>
</organism>
<evidence type="ECO:0000313" key="2">
    <source>
        <dbReference type="EMBL" id="QSQ28187.1"/>
    </source>
</evidence>
<dbReference type="EMBL" id="CP071090">
    <property type="protein sequence ID" value="QSQ28187.1"/>
    <property type="molecule type" value="Genomic_DNA"/>
</dbReference>
<feature type="compositionally biased region" description="Pro residues" evidence="1">
    <location>
        <begin position="7"/>
        <end position="22"/>
    </location>
</feature>
<feature type="region of interest" description="Disordered" evidence="1">
    <location>
        <begin position="1"/>
        <end position="82"/>
    </location>
</feature>
<proteinExistence type="predicted"/>
<accession>A0ABX7PCL8</accession>
<name>A0ABX7PCL8_9BACT</name>
<evidence type="ECO:0000256" key="1">
    <source>
        <dbReference type="SAM" id="MobiDB-lite"/>
    </source>
</evidence>
<feature type="compositionally biased region" description="Basic and acidic residues" evidence="1">
    <location>
        <begin position="23"/>
        <end position="37"/>
    </location>
</feature>
<dbReference type="Proteomes" id="UP000662747">
    <property type="component" value="Chromosome"/>
</dbReference>